<evidence type="ECO:0000256" key="1">
    <source>
        <dbReference type="SAM" id="MobiDB-lite"/>
    </source>
</evidence>
<keyword evidence="2" id="KW-0472">Membrane</keyword>
<dbReference type="Gene3D" id="3.10.450.40">
    <property type="match status" value="1"/>
</dbReference>
<dbReference type="InterPro" id="IPR016182">
    <property type="entry name" value="Cu_amine_oxidase_N-reg"/>
</dbReference>
<feature type="domain" description="Copper amine oxidase N2-terminal" evidence="3">
    <location>
        <begin position="116"/>
        <end position="169"/>
    </location>
</feature>
<evidence type="ECO:0000256" key="2">
    <source>
        <dbReference type="SAM" id="Phobius"/>
    </source>
</evidence>
<organism evidence="4 5">
    <name type="scientific">Plakobranchus ocellatus</name>
    <dbReference type="NCBI Taxonomy" id="259542"/>
    <lineage>
        <taxon>Eukaryota</taxon>
        <taxon>Metazoa</taxon>
        <taxon>Spiralia</taxon>
        <taxon>Lophotrochozoa</taxon>
        <taxon>Mollusca</taxon>
        <taxon>Gastropoda</taxon>
        <taxon>Heterobranchia</taxon>
        <taxon>Euthyneura</taxon>
        <taxon>Panpulmonata</taxon>
        <taxon>Sacoglossa</taxon>
        <taxon>Placobranchoidea</taxon>
        <taxon>Plakobranchidae</taxon>
        <taxon>Plakobranchus</taxon>
    </lineage>
</organism>
<feature type="region of interest" description="Disordered" evidence="1">
    <location>
        <begin position="41"/>
        <end position="76"/>
    </location>
</feature>
<dbReference type="Proteomes" id="UP000735302">
    <property type="component" value="Unassembled WGS sequence"/>
</dbReference>
<evidence type="ECO:0000313" key="5">
    <source>
        <dbReference type="Proteomes" id="UP000735302"/>
    </source>
</evidence>
<feature type="transmembrane region" description="Helical" evidence="2">
    <location>
        <begin position="15"/>
        <end position="37"/>
    </location>
</feature>
<gene>
    <name evidence="4" type="ORF">PoB_001284700</name>
</gene>
<dbReference type="SUPFAM" id="SSF54416">
    <property type="entry name" value="Amine oxidase N-terminal region"/>
    <property type="match status" value="1"/>
</dbReference>
<dbReference type="AlphaFoldDB" id="A0AAV3YTQ9"/>
<sequence length="190" mass="21513">MSETTFTRTNRGRRWQIATFFFLLISISLLIALIVVATDKDSKDEQPTQRAQGPSVCGQGGSNPSGNTIDLSTPTNPGPFHDLTEEELKNLRQFLENDPQIQATPWSNFQGLPSSYIYMADLWLPPKADVLNFLDNGGQQPQRQARVMMFRGDKNPPVVEEWICGPLPEITKCEMLSYPNRRNPVEFEVR</sequence>
<evidence type="ECO:0000313" key="4">
    <source>
        <dbReference type="EMBL" id="GFN86341.1"/>
    </source>
</evidence>
<reference evidence="4 5" key="1">
    <citation type="journal article" date="2021" name="Elife">
        <title>Chloroplast acquisition without the gene transfer in kleptoplastic sea slugs, Plakobranchus ocellatus.</title>
        <authorList>
            <person name="Maeda T."/>
            <person name="Takahashi S."/>
            <person name="Yoshida T."/>
            <person name="Shimamura S."/>
            <person name="Takaki Y."/>
            <person name="Nagai Y."/>
            <person name="Toyoda A."/>
            <person name="Suzuki Y."/>
            <person name="Arimoto A."/>
            <person name="Ishii H."/>
            <person name="Satoh N."/>
            <person name="Nishiyama T."/>
            <person name="Hasebe M."/>
            <person name="Maruyama T."/>
            <person name="Minagawa J."/>
            <person name="Obokata J."/>
            <person name="Shigenobu S."/>
        </authorList>
    </citation>
    <scope>NUCLEOTIDE SEQUENCE [LARGE SCALE GENOMIC DNA]</scope>
</reference>
<keyword evidence="2" id="KW-0812">Transmembrane</keyword>
<dbReference type="EMBL" id="BLXT01001517">
    <property type="protein sequence ID" value="GFN86341.1"/>
    <property type="molecule type" value="Genomic_DNA"/>
</dbReference>
<keyword evidence="2" id="KW-1133">Transmembrane helix</keyword>
<keyword evidence="5" id="KW-1185">Reference proteome</keyword>
<protein>
    <submittedName>
        <fullName evidence="4">Amine oxidase</fullName>
    </submittedName>
</protein>
<feature type="compositionally biased region" description="Polar residues" evidence="1">
    <location>
        <begin position="64"/>
        <end position="75"/>
    </location>
</feature>
<dbReference type="GO" id="GO:0048038">
    <property type="term" value="F:quinone binding"/>
    <property type="evidence" value="ECO:0007669"/>
    <property type="project" value="InterPro"/>
</dbReference>
<dbReference type="GO" id="GO:0005507">
    <property type="term" value="F:copper ion binding"/>
    <property type="evidence" value="ECO:0007669"/>
    <property type="project" value="InterPro"/>
</dbReference>
<dbReference type="InterPro" id="IPR015800">
    <property type="entry name" value="Cu_amine_oxidase_N2"/>
</dbReference>
<accession>A0AAV3YTQ9</accession>
<dbReference type="GO" id="GO:0008131">
    <property type="term" value="F:primary methylamine oxidase activity"/>
    <property type="evidence" value="ECO:0007669"/>
    <property type="project" value="InterPro"/>
</dbReference>
<dbReference type="Pfam" id="PF02727">
    <property type="entry name" value="Cu_amine_oxidN2"/>
    <property type="match status" value="1"/>
</dbReference>
<dbReference type="GO" id="GO:0009308">
    <property type="term" value="P:amine metabolic process"/>
    <property type="evidence" value="ECO:0007669"/>
    <property type="project" value="InterPro"/>
</dbReference>
<comment type="caution">
    <text evidence="4">The sequence shown here is derived from an EMBL/GenBank/DDBJ whole genome shotgun (WGS) entry which is preliminary data.</text>
</comment>
<evidence type="ECO:0000259" key="3">
    <source>
        <dbReference type="Pfam" id="PF02727"/>
    </source>
</evidence>
<name>A0AAV3YTQ9_9GAST</name>
<proteinExistence type="predicted"/>